<gene>
    <name evidence="14" type="ORF">PV09_01953</name>
</gene>
<dbReference type="VEuPathDB" id="FungiDB:PV09_01953"/>
<dbReference type="Gene3D" id="1.20.5.110">
    <property type="match status" value="1"/>
</dbReference>
<dbReference type="GeneID" id="27309926"/>
<keyword evidence="15" id="KW-1185">Reference proteome</keyword>
<reference evidence="14 15" key="1">
    <citation type="submission" date="2015-01" db="EMBL/GenBank/DDBJ databases">
        <title>The Genome Sequence of Ochroconis gallopava CBS43764.</title>
        <authorList>
            <consortium name="The Broad Institute Genomics Platform"/>
            <person name="Cuomo C."/>
            <person name="de Hoog S."/>
            <person name="Gorbushina A."/>
            <person name="Stielow B."/>
            <person name="Teixiera M."/>
            <person name="Abouelleil A."/>
            <person name="Chapman S.B."/>
            <person name="Priest M."/>
            <person name="Young S.K."/>
            <person name="Wortman J."/>
            <person name="Nusbaum C."/>
            <person name="Birren B."/>
        </authorList>
    </citation>
    <scope>NUCLEOTIDE SEQUENCE [LARGE SCALE GENOMIC DNA]</scope>
    <source>
        <strain evidence="14 15">CBS 43764</strain>
    </source>
</reference>
<feature type="domain" description="T-SNARE coiled-coil homology" evidence="13">
    <location>
        <begin position="148"/>
        <end position="210"/>
    </location>
</feature>
<dbReference type="InterPro" id="IPR048036">
    <property type="entry name" value="Tlg1p-like_N"/>
</dbReference>
<dbReference type="InterPro" id="IPR010989">
    <property type="entry name" value="SNARE"/>
</dbReference>
<evidence type="ECO:0000256" key="9">
    <source>
        <dbReference type="ARBA" id="ARBA00023136"/>
    </source>
</evidence>
<dbReference type="GO" id="GO:0006906">
    <property type="term" value="P:vesicle fusion"/>
    <property type="evidence" value="ECO:0007669"/>
    <property type="project" value="TreeGrafter"/>
</dbReference>
<dbReference type="GO" id="GO:0048278">
    <property type="term" value="P:vesicle docking"/>
    <property type="evidence" value="ECO:0007669"/>
    <property type="project" value="TreeGrafter"/>
</dbReference>
<dbReference type="CDD" id="cd21444">
    <property type="entry name" value="SNARE_NTD_Tlg1p-like"/>
    <property type="match status" value="1"/>
</dbReference>
<dbReference type="GO" id="GO:0048193">
    <property type="term" value="P:Golgi vesicle transport"/>
    <property type="evidence" value="ECO:0007669"/>
    <property type="project" value="InterPro"/>
</dbReference>
<dbReference type="Gene3D" id="1.20.58.90">
    <property type="match status" value="1"/>
</dbReference>
<evidence type="ECO:0000256" key="10">
    <source>
        <dbReference type="ARBA" id="ARBA00073343"/>
    </source>
</evidence>
<dbReference type="PANTHER" id="PTHR19957:SF224">
    <property type="entry name" value="HL02043P"/>
    <property type="match status" value="1"/>
</dbReference>
<dbReference type="EMBL" id="KN847533">
    <property type="protein sequence ID" value="KIW07062.1"/>
    <property type="molecule type" value="Genomic_DNA"/>
</dbReference>
<dbReference type="GO" id="GO:0000149">
    <property type="term" value="F:SNARE binding"/>
    <property type="evidence" value="ECO:0007669"/>
    <property type="project" value="TreeGrafter"/>
</dbReference>
<dbReference type="SMART" id="SM00397">
    <property type="entry name" value="t_SNARE"/>
    <property type="match status" value="1"/>
</dbReference>
<dbReference type="CDD" id="cd15851">
    <property type="entry name" value="SNARE_Syntaxin6"/>
    <property type="match status" value="1"/>
</dbReference>
<dbReference type="GO" id="GO:0006886">
    <property type="term" value="P:intracellular protein transport"/>
    <property type="evidence" value="ECO:0007669"/>
    <property type="project" value="TreeGrafter"/>
</dbReference>
<comment type="subcellular location">
    <subcellularLocation>
        <location evidence="1">Golgi apparatus membrane</location>
        <topology evidence="1">Single-pass type IV membrane protein</topology>
    </subcellularLocation>
</comment>
<dbReference type="SUPFAM" id="SSF58038">
    <property type="entry name" value="SNARE fusion complex"/>
    <property type="match status" value="1"/>
</dbReference>
<dbReference type="GO" id="GO:0005484">
    <property type="term" value="F:SNAP receptor activity"/>
    <property type="evidence" value="ECO:0007669"/>
    <property type="project" value="TreeGrafter"/>
</dbReference>
<keyword evidence="8 11" id="KW-0175">Coiled coil</keyword>
<evidence type="ECO:0000256" key="12">
    <source>
        <dbReference type="SAM" id="Phobius"/>
    </source>
</evidence>
<protein>
    <recommendedName>
        <fullName evidence="10">t-SNARE affecting a late Golgi compartment protein 1</fullName>
    </recommendedName>
</protein>
<dbReference type="HOGENOM" id="CLU_061883_0_0_1"/>
<evidence type="ECO:0000256" key="6">
    <source>
        <dbReference type="ARBA" id="ARBA00022989"/>
    </source>
</evidence>
<dbReference type="SUPFAM" id="SSF47661">
    <property type="entry name" value="t-snare proteins"/>
    <property type="match status" value="1"/>
</dbReference>
<name>A0A0D1Z2B1_9PEZI</name>
<keyword evidence="6 12" id="KW-1133">Transmembrane helix</keyword>
<keyword evidence="3" id="KW-0813">Transport</keyword>
<evidence type="ECO:0000256" key="11">
    <source>
        <dbReference type="SAM" id="Coils"/>
    </source>
</evidence>
<evidence type="ECO:0000313" key="15">
    <source>
        <dbReference type="Proteomes" id="UP000053259"/>
    </source>
</evidence>
<organism evidence="14 15">
    <name type="scientific">Verruconis gallopava</name>
    <dbReference type="NCBI Taxonomy" id="253628"/>
    <lineage>
        <taxon>Eukaryota</taxon>
        <taxon>Fungi</taxon>
        <taxon>Dikarya</taxon>
        <taxon>Ascomycota</taxon>
        <taxon>Pezizomycotina</taxon>
        <taxon>Dothideomycetes</taxon>
        <taxon>Pleosporomycetidae</taxon>
        <taxon>Venturiales</taxon>
        <taxon>Sympoventuriaceae</taxon>
        <taxon>Verruconis</taxon>
    </lineage>
</organism>
<dbReference type="FunFam" id="1.20.58.90:FF:000012">
    <property type="entry name" value="SNARE domain protein"/>
    <property type="match status" value="1"/>
</dbReference>
<keyword evidence="9 12" id="KW-0472">Membrane</keyword>
<evidence type="ECO:0000256" key="4">
    <source>
        <dbReference type="ARBA" id="ARBA00022692"/>
    </source>
</evidence>
<dbReference type="AlphaFoldDB" id="A0A0D1Z2B1"/>
<dbReference type="FunFam" id="1.20.5.110:FF:000006">
    <property type="entry name" value="Syntaxin 6"/>
    <property type="match status" value="1"/>
</dbReference>
<dbReference type="RefSeq" id="XP_016216931.1">
    <property type="nucleotide sequence ID" value="XM_016354915.1"/>
</dbReference>
<evidence type="ECO:0000313" key="14">
    <source>
        <dbReference type="EMBL" id="KIW07062.1"/>
    </source>
</evidence>
<dbReference type="FunCoup" id="A0A0D1Z2B1">
    <property type="interactions" value="269"/>
</dbReference>
<accession>A0A0D1Z2B1</accession>
<proteinExistence type="inferred from homology"/>
<evidence type="ECO:0000256" key="3">
    <source>
        <dbReference type="ARBA" id="ARBA00022448"/>
    </source>
</evidence>
<dbReference type="Pfam" id="PF09177">
    <property type="entry name" value="STX6_10_61_N"/>
    <property type="match status" value="1"/>
</dbReference>
<evidence type="ECO:0000259" key="13">
    <source>
        <dbReference type="PROSITE" id="PS50192"/>
    </source>
</evidence>
<dbReference type="GO" id="GO:0031201">
    <property type="term" value="C:SNARE complex"/>
    <property type="evidence" value="ECO:0007669"/>
    <property type="project" value="TreeGrafter"/>
</dbReference>
<keyword evidence="7" id="KW-0333">Golgi apparatus</keyword>
<dbReference type="STRING" id="253628.A0A0D1Z2B1"/>
<feature type="transmembrane region" description="Helical" evidence="12">
    <location>
        <begin position="224"/>
        <end position="246"/>
    </location>
</feature>
<dbReference type="GO" id="GO:0000139">
    <property type="term" value="C:Golgi membrane"/>
    <property type="evidence" value="ECO:0007669"/>
    <property type="project" value="UniProtKB-SubCell"/>
</dbReference>
<dbReference type="InterPro" id="IPR045242">
    <property type="entry name" value="Syntaxin"/>
</dbReference>
<keyword evidence="4 12" id="KW-0812">Transmembrane</keyword>
<dbReference type="InParanoid" id="A0A0D1Z2B1"/>
<dbReference type="InterPro" id="IPR000727">
    <property type="entry name" value="T_SNARE_dom"/>
</dbReference>
<evidence type="ECO:0000256" key="8">
    <source>
        <dbReference type="ARBA" id="ARBA00023054"/>
    </source>
</evidence>
<evidence type="ECO:0000256" key="1">
    <source>
        <dbReference type="ARBA" id="ARBA00004409"/>
    </source>
</evidence>
<keyword evidence="5" id="KW-0653">Protein transport</keyword>
<evidence type="ECO:0000256" key="2">
    <source>
        <dbReference type="ARBA" id="ARBA00009063"/>
    </source>
</evidence>
<evidence type="ECO:0000256" key="7">
    <source>
        <dbReference type="ARBA" id="ARBA00023034"/>
    </source>
</evidence>
<feature type="coiled-coil region" evidence="11">
    <location>
        <begin position="51"/>
        <end position="78"/>
    </location>
</feature>
<dbReference type="PANTHER" id="PTHR19957">
    <property type="entry name" value="SYNTAXIN"/>
    <property type="match status" value="1"/>
</dbReference>
<evidence type="ECO:0000256" key="5">
    <source>
        <dbReference type="ARBA" id="ARBA00022927"/>
    </source>
</evidence>
<dbReference type="InterPro" id="IPR015260">
    <property type="entry name" value="Syntaxin-6/10/61_N"/>
</dbReference>
<dbReference type="PROSITE" id="PS50192">
    <property type="entry name" value="T_SNARE"/>
    <property type="match status" value="1"/>
</dbReference>
<sequence length="247" mass="27568">MMASTNEEDPFLQVQADVLSLLNQTRPLFSSYLRIRSSASSAQSPELLEARGDLESTLKELSEDLADLIQSVKAIEQDPYKFGVELDEVARRRRLVEEVGGEIEDMREELGKTIQEAKNKGNGSALPDPDTFDDEEDGYAMFEQERQQEIMAEQDEALDGVFRTVGNLRQQADAMGQELDEQAQMLHEVDTITDRVGGKIQSGMKKVQWVIKKNEGQGLMLADTYSSCCIAVLIVVLIILLIIVVVI</sequence>
<dbReference type="OrthoDB" id="546861at2759"/>
<comment type="similarity">
    <text evidence="2">Belongs to the syntaxin family.</text>
</comment>
<dbReference type="Proteomes" id="UP000053259">
    <property type="component" value="Unassembled WGS sequence"/>
</dbReference>